<feature type="domain" description="Ig-like" evidence="6">
    <location>
        <begin position="2003"/>
        <end position="2080"/>
    </location>
</feature>
<feature type="domain" description="Ig-like" evidence="6">
    <location>
        <begin position="2659"/>
        <end position="2736"/>
    </location>
</feature>
<evidence type="ECO:0000256" key="5">
    <source>
        <dbReference type="SAM" id="SignalP"/>
    </source>
</evidence>
<dbReference type="InterPro" id="IPR013098">
    <property type="entry name" value="Ig_I-set"/>
</dbReference>
<feature type="domain" description="Ig-like" evidence="6">
    <location>
        <begin position="2986"/>
        <end position="3064"/>
    </location>
</feature>
<feature type="domain" description="Ig-like" evidence="6">
    <location>
        <begin position="1757"/>
        <end position="1833"/>
    </location>
</feature>
<feature type="domain" description="Ig-like" evidence="6">
    <location>
        <begin position="773"/>
        <end position="850"/>
    </location>
</feature>
<feature type="domain" description="Ig-like" evidence="6">
    <location>
        <begin position="2495"/>
        <end position="2572"/>
    </location>
</feature>
<reference evidence="7 8" key="1">
    <citation type="journal article" date="2018" name="Sci. Rep.">
        <title>Comparative analysis of the Pocillopora damicornis genome highlights role of immune system in coral evolution.</title>
        <authorList>
            <person name="Cunning R."/>
            <person name="Bay R.A."/>
            <person name="Gillette P."/>
            <person name="Baker A.C."/>
            <person name="Traylor-Knowles N."/>
        </authorList>
    </citation>
    <scope>NUCLEOTIDE SEQUENCE [LARGE SCALE GENOMIC DNA]</scope>
    <source>
        <strain evidence="7">RSMAS</strain>
        <tissue evidence="7">Whole animal</tissue>
    </source>
</reference>
<keyword evidence="1 5" id="KW-0732">Signal</keyword>
<feature type="domain" description="Ig-like" evidence="6">
    <location>
        <begin position="2167"/>
        <end position="2244"/>
    </location>
</feature>
<dbReference type="Proteomes" id="UP000275408">
    <property type="component" value="Unassembled WGS sequence"/>
</dbReference>
<feature type="domain" description="Ig-like" evidence="6">
    <location>
        <begin position="2413"/>
        <end position="2490"/>
    </location>
</feature>
<evidence type="ECO:0000256" key="2">
    <source>
        <dbReference type="ARBA" id="ARBA00022737"/>
    </source>
</evidence>
<dbReference type="OrthoDB" id="5986259at2759"/>
<feature type="domain" description="Ig-like" evidence="6">
    <location>
        <begin position="3151"/>
        <end position="3228"/>
    </location>
</feature>
<feature type="domain" description="Ig-like" evidence="6">
    <location>
        <begin position="2330"/>
        <end position="2408"/>
    </location>
</feature>
<evidence type="ECO:0000259" key="6">
    <source>
        <dbReference type="PROSITE" id="PS50835"/>
    </source>
</evidence>
<keyword evidence="3" id="KW-1015">Disulfide bond</keyword>
<feature type="domain" description="Ig-like" evidence="6">
    <location>
        <begin position="1429"/>
        <end position="1506"/>
    </location>
</feature>
<dbReference type="PANTHER" id="PTHR12231:SF253">
    <property type="entry name" value="DPR-INTERACTING PROTEIN ETA, ISOFORM B-RELATED"/>
    <property type="match status" value="1"/>
</dbReference>
<accession>A0A3M6V3X9</accession>
<dbReference type="InterPro" id="IPR051170">
    <property type="entry name" value="Neural/epithelial_adhesion"/>
</dbReference>
<dbReference type="STRING" id="46731.A0A3M6V3X9"/>
<dbReference type="InterPro" id="IPR003598">
    <property type="entry name" value="Ig_sub2"/>
</dbReference>
<feature type="domain" description="Ig-like" evidence="6">
    <location>
        <begin position="3069"/>
        <end position="3144"/>
    </location>
</feature>
<keyword evidence="8" id="KW-1185">Reference proteome</keyword>
<dbReference type="PANTHER" id="PTHR12231">
    <property type="entry name" value="CTX-RELATED TYPE I TRANSMEMBRANE PROTEIN"/>
    <property type="match status" value="1"/>
</dbReference>
<feature type="domain" description="Ig-like" evidence="6">
    <location>
        <begin position="855"/>
        <end position="932"/>
    </location>
</feature>
<dbReference type="InterPro" id="IPR007110">
    <property type="entry name" value="Ig-like_dom"/>
</dbReference>
<feature type="domain" description="Ig-like" evidence="6">
    <location>
        <begin position="1183"/>
        <end position="1260"/>
    </location>
</feature>
<feature type="domain" description="Ig-like" evidence="6">
    <location>
        <begin position="1347"/>
        <end position="1424"/>
    </location>
</feature>
<dbReference type="SMART" id="SM00409">
    <property type="entry name" value="IG"/>
    <property type="match status" value="36"/>
</dbReference>
<dbReference type="SMART" id="SM00408">
    <property type="entry name" value="IGc2"/>
    <property type="match status" value="37"/>
</dbReference>
<feature type="domain" description="Ig-like" evidence="6">
    <location>
        <begin position="692"/>
        <end position="768"/>
    </location>
</feature>
<dbReference type="EMBL" id="RCHS01000141">
    <property type="protein sequence ID" value="RMX60529.1"/>
    <property type="molecule type" value="Genomic_DNA"/>
</dbReference>
<feature type="chain" id="PRO_5018110477" description="Ig-like domain-containing protein" evidence="5">
    <location>
        <begin position="21"/>
        <end position="3250"/>
    </location>
</feature>
<evidence type="ECO:0000313" key="8">
    <source>
        <dbReference type="Proteomes" id="UP000275408"/>
    </source>
</evidence>
<sequence length="3250" mass="353114">MWTEPIWILIALAVLVPAQGNPPVITNFPKEDLVKPEDVKFKSDPSFTLPCNATGSNLTWTWKHNGTAITDSSHFDLSEDGTLTGKNLRAIHSGTYQCFVKDEVTGAVAFSRKLKVAVTVVGDFIDSKDDVVKVNLGESFYYDCPPHSYSYGVVYSWGNIRFNTPYTFARNERRSILSNGTLYITYLTQKDIDEIELYDGIKCTISGANFFQRSGTLRLEKINENQTDSENSTSPSWLLTPNEKESAVEGKSKILYCFANGRPTPKITWKKDGRKITDGQNSFIISDTFFGRRLSIESVDETNHQGVYTFPPKWAANPPPNDITIVIEKNGTLECQVTANPAAITTWYKNGEVLQPSGRLVLADNKLHLTDVNLDDTGVYQCEATNAHGTIISSTWVYVSAWKPSFENVQFGPFHLLNEKEARLPCKPSTGAPQPSYRWFKDGELITYEENSRYKLDMDGTLVIKEVDKDQDGVNYTCKASNLMGEDSITTVPIILVPPSLTTVPVNQTIMEGKTVTFHCTATGNPAPTITWTKDGEDVESGEVLSLETSRNQSGEYVCTAENGLNFNANASAVLDVLCEYHAYNKPSLTTLPSDRTVLEGNTATFHCAAAGNPAPKITWMKDGKTVSQEQTLNIETHRNDSGKYWCLAENGLNSTVNASAMLDVQFRIRELINGFYSLYTHHSGLIPTVPPSLKTTPINQTVMEGASATFYCTATGNPAPEITWTVDGMKVGSGDTLSFETNRNQTGKYWCSVENGLDVVNASADLDVLYKPSLITNPTNQTVLEGTSATFRCVADGNPIPQITWKKDGKTVSQGDTLNFETNRTQSGEYFCLAENGLNSTASASAHLDVQYRPSLTTTPTNHTALEGTLATFLCVADGNPTPTITWKKDGKTLTHGDTLSFETNRTQSGEYVCSAENGLNSTVSASAHLNVQYTTSLITKPSDTVVMENQDVNLQCSAIGNPTPKITWIKDGEEVDTGNKLSFKALRSQSGRYWCLAQNGLEDSVNASAYLDVQFPPSLITTPLDQRVIEGAKATFHCNATGNPTPQITWKKDGEVVAEGESLSFGTNKNHSGKYLCIAENGLNSTASASANLDVQFAPSLITTPTDQTVMEGAEAIFFCNATGNPIPKITWMKDGEIVGQGDTLSFETSRNQSGKYLCSAENGLNSTVNSTANLDVQFPPRFSTKPSDKTAMESEQVTFHCTATGNPTPTITWLKDGNRLAEGETLSLTANRTHSGKYWCLADNNLDITVNTSASLDVQFTPSLITTPEDHTVMESETVTFYCNATGNPTPRITWIRDGKTIADGNILSLETNRNQSGEYWCSAENGLNSTVNASANLDVQFPPSLKIKPQDQSIVENKEVTFHCTATGNPPPTITWIENGKTVAQGDSWSFIAKRNHSGKYWCSATNGLDKTTNSSAYLNVQFAPSLISTPADQTVLESETATFYCNATGNPAPKISWIKDGKTVAHGETLTFKTNRTQSGKYWCSAENGLNSTVNASASLDVLFQPSFTTEPSNQTIVENEEVTLHCMATGNPIPEITWIKDGKTVAQGDKLSFKANRSHSGEYWCKAGNGLDISINASAYLDVQFAPGLITEPVDQTVTESENVTFHCNAIGNPTPKISWMKDGKTVAEGKTLSFETNRNQSGKYWCLAENGLNSTVNASATLDVQFPPSFTTKPSNETVVENKVVAFYCAAIGNPVPKITWMKDGKIVSQGESLSFGAIRSKAGKYWCSVSNGLGVAVNASAHLDVQFAPSLITKPTNQTVIESQTVTFNCSATGNPTPKITWLKDGTTMGHGETLSFEVNRNKSGKYWCTAENGLSVIVNASAILDVQFPPSIITRPSDQKIIENKRITFHCTATGNPTPKVSWLKGGETVAKGETLSFEVNRNQSGKYWCSVENGLGITVNASAHLNVQYPPSLTTKPVNRVVLEGTETTFHCAADGNPVPEIKWMKDGKTVATQGLLIFEAMRNQSGKYWCSVENGLNSTVNASATLDVQYLPNFVNKPVNQTVKETDMVMFHCNATGNPLPNVTWYKDGKTVAHGETLRFESNRNNSGNYWCMAENGLKTVMNTSAYLDVLFAPSLTTAPSNQTVLESDEATFQCIATGNPTPKITWTKDGMTVGSGEILRFSASRNQSGKYWCSAENGFKATVNASAYLDVHFAPSLTGEKVNKTVNESDEVTLHCDAIGNPAPKITWMKDGKPVAYGDTLRFTALRNDSGIYLCLADNGLNVTVKARTRLNVQYPPSFSIKPSDKTVVEANDVTFTCNATGNPTPKIVWIKDGTTVSHGETLSLTPNKGESGEYWCSAENGLGPAINTSAYLDVQFPANLTTTPVNQTVLEGETATLDCAASGNPTPNISWIKDGITVGKGDHLSLVVNRNQSGNYWCVAENGFQTIVNASAYLNVLFAPSITVRPTNQTVEEGGLATFNCSAIGNPVPNITWINNGKTVTQGNTLSIDANRNHSGRYWCLADNGLNPTVNASANLDVQFSPSITIKPTDKTITEGDMVAFRCTASGNPIPEIKWIKDGKTLAEGDTLSLKTNRTQSGKYWCSAQNGVKSAVNASANLDVQFPPSFTTRPSNQTVVEGTNVTFLCTATGNPTPTVTWMKDGSSVAEGETLGFETSRNYSGKYWCLAKNGLGEAINTTVYLDVQFSPSIISQPTDKTVIEGDMATFQCTATGNPAPNITWMKDGKTVAEGDTLSFKPNRTQSGKYWCLADNRLKSPVNTSANLDVQFPPNFKWKPANQTVMEGTKTAFHCNASGNPTPKISWMKDGNALAEGNSLSLETNRNNSGNYWCLAKNGVGETINTTAYLDVQFSPSIVVNPTNKTVAEGNEVAFHCTATGNPTPTITWIKDGKTVEEGDTLSFEANRTQSGKYLCLADNGLKFTDNASANLDVLYQPSFTSRPSNQTVIEGTNVTFLCTATGNPTPTIKWMKNGTSVSDEDTLAFETSRNDSGKYWCLAKNGLGDAINTTVYLDVQYPSSIIIKPTDKIITEGNFVTFHCVATGNPTPKITWTKDGKTVGEGDTLSFETNRTQSGEYWCSAENGVKAVVNASANLDVQFPPSFDSRPTNQTVIEGTNATFHCTATGNPTPTITWMKDGKSVAEGHTLSFETSRNDSGKYWCLATNRLGESINTTVNLDVQYPPSIILKPPDKIVAEGDMLTFQCAATGNPTPKMTWTKDGKTVAEGDTLSFRTNRTQSGKYWCSAENGVKPSVNASANLDVQCKYFTIIPDMNYKLCHKTFF</sequence>
<feature type="domain" description="Ig-like" evidence="6">
    <location>
        <begin position="2249"/>
        <end position="2326"/>
    </location>
</feature>
<dbReference type="Pfam" id="PF07679">
    <property type="entry name" value="I-set"/>
    <property type="match status" value="2"/>
</dbReference>
<feature type="domain" description="Ig-like" evidence="6">
    <location>
        <begin position="499"/>
        <end position="576"/>
    </location>
</feature>
<feature type="domain" description="Ig-like" evidence="6">
    <location>
        <begin position="2905"/>
        <end position="2982"/>
    </location>
</feature>
<evidence type="ECO:0000256" key="4">
    <source>
        <dbReference type="ARBA" id="ARBA00023319"/>
    </source>
</evidence>
<evidence type="ECO:0000256" key="3">
    <source>
        <dbReference type="ARBA" id="ARBA00023157"/>
    </source>
</evidence>
<feature type="domain" description="Ig-like" evidence="6">
    <location>
        <begin position="1675"/>
        <end position="1752"/>
    </location>
</feature>
<dbReference type="FunFam" id="2.60.40.10:FF:000032">
    <property type="entry name" value="palladin isoform X1"/>
    <property type="match status" value="2"/>
</dbReference>
<feature type="domain" description="Ig-like" evidence="6">
    <location>
        <begin position="937"/>
        <end position="1010"/>
    </location>
</feature>
<proteinExistence type="predicted"/>
<feature type="domain" description="Ig-like" evidence="6">
    <location>
        <begin position="1265"/>
        <end position="1342"/>
    </location>
</feature>
<comment type="caution">
    <text evidence="7">The sequence shown here is derived from an EMBL/GenBank/DDBJ whole genome shotgun (WGS) entry which is preliminary data.</text>
</comment>
<evidence type="ECO:0000256" key="1">
    <source>
        <dbReference type="ARBA" id="ARBA00022729"/>
    </source>
</evidence>
<feature type="domain" description="Ig-like" evidence="6">
    <location>
        <begin position="404"/>
        <end position="490"/>
    </location>
</feature>
<feature type="domain" description="Ig-like" evidence="6">
    <location>
        <begin position="1101"/>
        <end position="1178"/>
    </location>
</feature>
<feature type="domain" description="Ig-like" evidence="6">
    <location>
        <begin position="587"/>
        <end position="664"/>
    </location>
</feature>
<dbReference type="InterPro" id="IPR003599">
    <property type="entry name" value="Ig_sub"/>
</dbReference>
<keyword evidence="4" id="KW-0393">Immunoglobulin domain</keyword>
<evidence type="ECO:0000313" key="7">
    <source>
        <dbReference type="EMBL" id="RMX60529.1"/>
    </source>
</evidence>
<feature type="domain" description="Ig-like" evidence="6">
    <location>
        <begin position="312"/>
        <end position="393"/>
    </location>
</feature>
<dbReference type="InterPro" id="IPR013783">
    <property type="entry name" value="Ig-like_fold"/>
</dbReference>
<feature type="domain" description="Ig-like" evidence="6">
    <location>
        <begin position="2823"/>
        <end position="2900"/>
    </location>
</feature>
<dbReference type="PROSITE" id="PS50835">
    <property type="entry name" value="IG_LIKE"/>
    <property type="match status" value="37"/>
</dbReference>
<gene>
    <name evidence="7" type="ORF">pdam_00001444</name>
</gene>
<feature type="domain" description="Ig-like" evidence="6">
    <location>
        <begin position="2085"/>
        <end position="2156"/>
    </location>
</feature>
<feature type="domain" description="Ig-like" evidence="6">
    <location>
        <begin position="1593"/>
        <end position="1670"/>
    </location>
</feature>
<feature type="domain" description="Ig-like" evidence="6">
    <location>
        <begin position="1921"/>
        <end position="1998"/>
    </location>
</feature>
<feature type="domain" description="Ig-like" evidence="6">
    <location>
        <begin position="235"/>
        <end position="309"/>
    </location>
</feature>
<dbReference type="Gene3D" id="2.60.40.10">
    <property type="entry name" value="Immunoglobulins"/>
    <property type="match status" value="37"/>
</dbReference>
<feature type="signal peptide" evidence="5">
    <location>
        <begin position="1"/>
        <end position="20"/>
    </location>
</feature>
<feature type="domain" description="Ig-like" evidence="6">
    <location>
        <begin position="2577"/>
        <end position="2654"/>
    </location>
</feature>
<dbReference type="Pfam" id="PF13927">
    <property type="entry name" value="Ig_3"/>
    <property type="match status" value="35"/>
</dbReference>
<dbReference type="InterPro" id="IPR036179">
    <property type="entry name" value="Ig-like_dom_sf"/>
</dbReference>
<feature type="domain" description="Ig-like" evidence="6">
    <location>
        <begin position="2741"/>
        <end position="2818"/>
    </location>
</feature>
<feature type="domain" description="Ig-like" evidence="6">
    <location>
        <begin position="1839"/>
        <end position="1916"/>
    </location>
</feature>
<keyword evidence="2" id="KW-0677">Repeat</keyword>
<name>A0A3M6V3X9_POCDA</name>
<feature type="domain" description="Ig-like" evidence="6">
    <location>
        <begin position="23"/>
        <end position="115"/>
    </location>
</feature>
<organism evidence="7 8">
    <name type="scientific">Pocillopora damicornis</name>
    <name type="common">Cauliflower coral</name>
    <name type="synonym">Millepora damicornis</name>
    <dbReference type="NCBI Taxonomy" id="46731"/>
    <lineage>
        <taxon>Eukaryota</taxon>
        <taxon>Metazoa</taxon>
        <taxon>Cnidaria</taxon>
        <taxon>Anthozoa</taxon>
        <taxon>Hexacorallia</taxon>
        <taxon>Scleractinia</taxon>
        <taxon>Astrocoeniina</taxon>
        <taxon>Pocilloporidae</taxon>
        <taxon>Pocillopora</taxon>
    </lineage>
</organism>
<dbReference type="CDD" id="cd00096">
    <property type="entry name" value="Ig"/>
    <property type="match status" value="2"/>
</dbReference>
<feature type="domain" description="Ig-like" evidence="6">
    <location>
        <begin position="1019"/>
        <end position="1096"/>
    </location>
</feature>
<dbReference type="SUPFAM" id="SSF48726">
    <property type="entry name" value="Immunoglobulin"/>
    <property type="match status" value="36"/>
</dbReference>
<feature type="domain" description="Ig-like" evidence="6">
    <location>
        <begin position="1511"/>
        <end position="1582"/>
    </location>
</feature>
<protein>
    <recommendedName>
        <fullName evidence="6">Ig-like domain-containing protein</fullName>
    </recommendedName>
</protein>